<organism evidence="2 3">
    <name type="scientific">Coccomyxa subellipsoidea (strain C-169)</name>
    <name type="common">Green microalga</name>
    <dbReference type="NCBI Taxonomy" id="574566"/>
    <lineage>
        <taxon>Eukaryota</taxon>
        <taxon>Viridiplantae</taxon>
        <taxon>Chlorophyta</taxon>
        <taxon>core chlorophytes</taxon>
        <taxon>Trebouxiophyceae</taxon>
        <taxon>Trebouxiophyceae incertae sedis</taxon>
        <taxon>Coccomyxaceae</taxon>
        <taxon>Coccomyxa</taxon>
        <taxon>Coccomyxa subellipsoidea</taxon>
    </lineage>
</organism>
<keyword evidence="3" id="KW-1185">Reference proteome</keyword>
<dbReference type="OrthoDB" id="285219at2759"/>
<dbReference type="CDD" id="cd14361">
    <property type="entry name" value="UBA_HYPK"/>
    <property type="match status" value="1"/>
</dbReference>
<dbReference type="eggNOG" id="KOG3450">
    <property type="taxonomic scope" value="Eukaryota"/>
</dbReference>
<dbReference type="InterPro" id="IPR038922">
    <property type="entry name" value="HYPK_UBA"/>
</dbReference>
<dbReference type="AlphaFoldDB" id="I0YTK6"/>
<accession>I0YTK6</accession>
<dbReference type="STRING" id="574566.I0YTK6"/>
<dbReference type="Proteomes" id="UP000007264">
    <property type="component" value="Unassembled WGS sequence"/>
</dbReference>
<evidence type="ECO:0000313" key="3">
    <source>
        <dbReference type="Proteomes" id="UP000007264"/>
    </source>
</evidence>
<gene>
    <name evidence="2" type="ORF">COCSUDRAFT_83514</name>
</gene>
<dbReference type="Gene3D" id="1.10.8.10">
    <property type="entry name" value="DNA helicase RuvA subunit, C-terminal domain"/>
    <property type="match status" value="1"/>
</dbReference>
<dbReference type="RefSeq" id="XP_005646269.1">
    <property type="nucleotide sequence ID" value="XM_005646212.1"/>
</dbReference>
<evidence type="ECO:0000313" key="2">
    <source>
        <dbReference type="EMBL" id="EIE21725.1"/>
    </source>
</evidence>
<dbReference type="KEGG" id="csl:COCSUDRAFT_83514"/>
<feature type="non-terminal residue" evidence="2">
    <location>
        <position position="1"/>
    </location>
</feature>
<comment type="caution">
    <text evidence="2">The sequence shown here is derived from an EMBL/GenBank/DDBJ whole genome shotgun (WGS) entry which is preliminary data.</text>
</comment>
<protein>
    <recommendedName>
        <fullName evidence="1">Nascent polypeptide-associated complex subunit alpha-like UBA domain-containing protein</fullName>
    </recommendedName>
</protein>
<evidence type="ECO:0000259" key="1">
    <source>
        <dbReference type="Pfam" id="PF19026"/>
    </source>
</evidence>
<feature type="domain" description="Nascent polypeptide-associated complex subunit alpha-like UBA" evidence="1">
    <location>
        <begin position="60"/>
        <end position="99"/>
    </location>
</feature>
<dbReference type="InterPro" id="IPR044034">
    <property type="entry name" value="NAC-like_UBA"/>
</dbReference>
<dbReference type="EMBL" id="AGSI01000012">
    <property type="protein sequence ID" value="EIE21725.1"/>
    <property type="molecule type" value="Genomic_DNA"/>
</dbReference>
<dbReference type="GeneID" id="17039645"/>
<proteinExistence type="predicted"/>
<dbReference type="PANTHER" id="PTHR31184:SF2">
    <property type="entry name" value="HUNTINGTIN-INTERACTING PROTEIN K"/>
    <property type="match status" value="1"/>
</dbReference>
<dbReference type="PANTHER" id="PTHR31184">
    <property type="entry name" value="HUNTINGTIN-INTERACTING PROTEIN K FAMILY MEMBER"/>
    <property type="match status" value="1"/>
</dbReference>
<name>I0YTK6_COCSC</name>
<dbReference type="Pfam" id="PF19026">
    <property type="entry name" value="UBA_HYPK"/>
    <property type="match status" value="1"/>
</dbReference>
<reference evidence="2 3" key="1">
    <citation type="journal article" date="2012" name="Genome Biol.">
        <title>The genome of the polar eukaryotic microalga coccomyxa subellipsoidea reveals traits of cold adaptation.</title>
        <authorList>
            <person name="Blanc G."/>
            <person name="Agarkova I."/>
            <person name="Grimwood J."/>
            <person name="Kuo A."/>
            <person name="Brueggeman A."/>
            <person name="Dunigan D."/>
            <person name="Gurnon J."/>
            <person name="Ladunga I."/>
            <person name="Lindquist E."/>
            <person name="Lucas S."/>
            <person name="Pangilinan J."/>
            <person name="Proschold T."/>
            <person name="Salamov A."/>
            <person name="Schmutz J."/>
            <person name="Weeks D."/>
            <person name="Yamada T."/>
            <person name="Claverie J.M."/>
            <person name="Grigoriev I."/>
            <person name="Van Etten J."/>
            <person name="Lomsadze A."/>
            <person name="Borodovsky M."/>
        </authorList>
    </citation>
    <scope>NUCLEOTIDE SEQUENCE [LARGE SCALE GENOMIC DNA]</scope>
    <source>
        <strain evidence="2 3">C-169</strain>
    </source>
</reference>
<dbReference type="GO" id="GO:0050821">
    <property type="term" value="P:protein stabilization"/>
    <property type="evidence" value="ECO:0007669"/>
    <property type="project" value="TreeGrafter"/>
</dbReference>
<sequence>TREAAEQSRALNTLTDHVEEKELDTSKVNNAMAQIKASQTATREAQRSFPCRDKDLAAFKVNAADVQLIVAEIEVDQKQADRRLREHKGNVVEALKSYL</sequence>
<feature type="non-terminal residue" evidence="2">
    <location>
        <position position="99"/>
    </location>
</feature>
<dbReference type="InterPro" id="IPR052617">
    <property type="entry name" value="Huntingtin-int_K"/>
</dbReference>